<organism evidence="2 3">
    <name type="scientific">Forsythia ovata</name>
    <dbReference type="NCBI Taxonomy" id="205694"/>
    <lineage>
        <taxon>Eukaryota</taxon>
        <taxon>Viridiplantae</taxon>
        <taxon>Streptophyta</taxon>
        <taxon>Embryophyta</taxon>
        <taxon>Tracheophyta</taxon>
        <taxon>Spermatophyta</taxon>
        <taxon>Magnoliopsida</taxon>
        <taxon>eudicotyledons</taxon>
        <taxon>Gunneridae</taxon>
        <taxon>Pentapetalae</taxon>
        <taxon>asterids</taxon>
        <taxon>lamiids</taxon>
        <taxon>Lamiales</taxon>
        <taxon>Oleaceae</taxon>
        <taxon>Forsythieae</taxon>
        <taxon>Forsythia</taxon>
    </lineage>
</organism>
<proteinExistence type="predicted"/>
<dbReference type="Proteomes" id="UP001604277">
    <property type="component" value="Unassembled WGS sequence"/>
</dbReference>
<accession>A0ABD1TMD9</accession>
<feature type="region of interest" description="Disordered" evidence="1">
    <location>
        <begin position="98"/>
        <end position="117"/>
    </location>
</feature>
<keyword evidence="3" id="KW-1185">Reference proteome</keyword>
<dbReference type="EMBL" id="JBFOLJ010000008">
    <property type="protein sequence ID" value="KAL2513898.1"/>
    <property type="molecule type" value="Genomic_DNA"/>
</dbReference>
<reference evidence="3" key="1">
    <citation type="submission" date="2024-07" db="EMBL/GenBank/DDBJ databases">
        <title>Two chromosome-level genome assemblies of Korean endemic species Abeliophyllum distichum and Forsythia ovata (Oleaceae).</title>
        <authorList>
            <person name="Jang H."/>
        </authorList>
    </citation>
    <scope>NUCLEOTIDE SEQUENCE [LARGE SCALE GENOMIC DNA]</scope>
</reference>
<dbReference type="AlphaFoldDB" id="A0ABD1TMD9"/>
<evidence type="ECO:0000313" key="2">
    <source>
        <dbReference type="EMBL" id="KAL2513898.1"/>
    </source>
</evidence>
<sequence length="128" mass="14409">MNRGSERLLSAIGACLPLTRLSEAFRRRHRSHMGQNRRYIRCYFLRKWDGRGDTHHWDRTDPTWDRTEGISDVTSCANGMEEGIPTIVFDVYKTVTPGTDTAKGTGDGGRISSTTPPRLILSLGTLEK</sequence>
<protein>
    <submittedName>
        <fullName evidence="2">Uncharacterized protein</fullName>
    </submittedName>
</protein>
<name>A0ABD1TMD9_9LAMI</name>
<gene>
    <name evidence="2" type="ORF">Fot_27869</name>
</gene>
<comment type="caution">
    <text evidence="2">The sequence shown here is derived from an EMBL/GenBank/DDBJ whole genome shotgun (WGS) entry which is preliminary data.</text>
</comment>
<evidence type="ECO:0000313" key="3">
    <source>
        <dbReference type="Proteomes" id="UP001604277"/>
    </source>
</evidence>
<evidence type="ECO:0000256" key="1">
    <source>
        <dbReference type="SAM" id="MobiDB-lite"/>
    </source>
</evidence>